<evidence type="ECO:0000313" key="2">
    <source>
        <dbReference type="EMBL" id="CAH0392276.1"/>
    </source>
</evidence>
<feature type="chain" id="PRO_5040323965" evidence="1">
    <location>
        <begin position="20"/>
        <end position="233"/>
    </location>
</feature>
<organism evidence="2 3">
    <name type="scientific">Bemisia tabaci</name>
    <name type="common">Sweetpotato whitefly</name>
    <name type="synonym">Aleurodes tabaci</name>
    <dbReference type="NCBI Taxonomy" id="7038"/>
    <lineage>
        <taxon>Eukaryota</taxon>
        <taxon>Metazoa</taxon>
        <taxon>Ecdysozoa</taxon>
        <taxon>Arthropoda</taxon>
        <taxon>Hexapoda</taxon>
        <taxon>Insecta</taxon>
        <taxon>Pterygota</taxon>
        <taxon>Neoptera</taxon>
        <taxon>Paraneoptera</taxon>
        <taxon>Hemiptera</taxon>
        <taxon>Sternorrhyncha</taxon>
        <taxon>Aleyrodoidea</taxon>
        <taxon>Aleyrodidae</taxon>
        <taxon>Aleyrodinae</taxon>
        <taxon>Bemisia</taxon>
    </lineage>
</organism>
<dbReference type="AlphaFoldDB" id="A0A9P0F7F4"/>
<reference evidence="2" key="1">
    <citation type="submission" date="2021-12" db="EMBL/GenBank/DDBJ databases">
        <authorList>
            <person name="King R."/>
        </authorList>
    </citation>
    <scope>NUCLEOTIDE SEQUENCE</scope>
</reference>
<keyword evidence="1" id="KW-0732">Signal</keyword>
<feature type="signal peptide" evidence="1">
    <location>
        <begin position="1"/>
        <end position="19"/>
    </location>
</feature>
<sequence length="233" mass="23629">MQKVCAVLAFATIVSPCMASLYDGLGGYNNVYPSCSSQSYSVGSPGVYLQSGTNLVPASTSYGCNSINSSPYVYGSTLIPTVPTQCGTSVVSGTGCYSTPVTVQTVPTYITSPNCGSSTPVIIQTTPSCGCQSSPVTVQPGVGTYITSPNCGCSSTPVVIQTTSNCGFSSCSSPVTVQPYVTTTNCGSTCNSCNCNGYQGCSSNYNGGCSCGSGCYNSPCSTSDSCSSYQTYC</sequence>
<keyword evidence="3" id="KW-1185">Reference proteome</keyword>
<evidence type="ECO:0000313" key="3">
    <source>
        <dbReference type="Proteomes" id="UP001152759"/>
    </source>
</evidence>
<proteinExistence type="predicted"/>
<protein>
    <submittedName>
        <fullName evidence="2">Uncharacterized protein</fullName>
    </submittedName>
</protein>
<evidence type="ECO:0000256" key="1">
    <source>
        <dbReference type="SAM" id="SignalP"/>
    </source>
</evidence>
<accession>A0A9P0F7F4</accession>
<name>A0A9P0F7F4_BEMTA</name>
<gene>
    <name evidence="2" type="ORF">BEMITA_LOCUS10810</name>
</gene>
<dbReference type="EMBL" id="OU963867">
    <property type="protein sequence ID" value="CAH0392276.1"/>
    <property type="molecule type" value="Genomic_DNA"/>
</dbReference>
<dbReference type="Proteomes" id="UP001152759">
    <property type="component" value="Chromosome 6"/>
</dbReference>